<evidence type="ECO:0000256" key="1">
    <source>
        <dbReference type="ARBA" id="ARBA00004447"/>
    </source>
</evidence>
<dbReference type="AlphaFoldDB" id="A0A914C9T0"/>
<comment type="subcellular location">
    <subcellularLocation>
        <location evidence="1 10">Golgi apparatus</location>
        <location evidence="1 10">Golgi stack membrane</location>
        <topology evidence="1 10">Single-pass type II membrane protein</topology>
    </subcellularLocation>
</comment>
<keyword evidence="12" id="KW-1185">Reference proteome</keyword>
<keyword evidence="8" id="KW-0472">Membrane</keyword>
<dbReference type="FunFam" id="3.90.550.50:FF:000004">
    <property type="entry name" value="Hexosyltransferase"/>
    <property type="match status" value="1"/>
</dbReference>
<dbReference type="EC" id="2.4.1.-" evidence="10"/>
<keyword evidence="11" id="KW-0175">Coiled coil</keyword>
<dbReference type="InterPro" id="IPR008428">
    <property type="entry name" value="Chond_GalNAc"/>
</dbReference>
<accession>A0A914C9T0</accession>
<evidence type="ECO:0000256" key="2">
    <source>
        <dbReference type="ARBA" id="ARBA00009239"/>
    </source>
</evidence>
<dbReference type="Proteomes" id="UP000887540">
    <property type="component" value="Unplaced"/>
</dbReference>
<evidence type="ECO:0000256" key="3">
    <source>
        <dbReference type="ARBA" id="ARBA00022679"/>
    </source>
</evidence>
<proteinExistence type="inferred from homology"/>
<dbReference type="WBParaSite" id="ACRNAN_Path_643.g2407.t1">
    <property type="protein sequence ID" value="ACRNAN_Path_643.g2407.t1"/>
    <property type="gene ID" value="ACRNAN_Path_643.g2407"/>
</dbReference>
<keyword evidence="7 10" id="KW-0333">Golgi apparatus</keyword>
<dbReference type="InterPro" id="IPR029044">
    <property type="entry name" value="Nucleotide-diphossugar_trans"/>
</dbReference>
<comment type="similarity">
    <text evidence="2 10">Belongs to the chondroitin N-acetylgalactosaminyltransferase family.</text>
</comment>
<dbReference type="SUPFAM" id="SSF53448">
    <property type="entry name" value="Nucleotide-diphospho-sugar transferases"/>
    <property type="match status" value="2"/>
</dbReference>
<dbReference type="PANTHER" id="PTHR12369:SF11">
    <property type="entry name" value="HEXOSYLTRANSFERASE"/>
    <property type="match status" value="1"/>
</dbReference>
<dbReference type="GO" id="GO:0047238">
    <property type="term" value="F:glucuronosyl-N-acetylgalactosaminyl-proteoglycan 4-beta-N-acetylgalactosaminyltransferase activity"/>
    <property type="evidence" value="ECO:0007669"/>
    <property type="project" value="TreeGrafter"/>
</dbReference>
<dbReference type="Gene3D" id="3.90.550.50">
    <property type="match status" value="1"/>
</dbReference>
<sequence length="715" mass="82374">MRKRGKWPFSRPVLVCLLGLLLGIGFSFLIRSLKNAHRHANLPKCFLTEAQIRPKEPQLLLVGVMTAAKYVDTRAYNVWKTWAKSIPGKVLFFVSENTVSQHKDMPLIRLKGVNDDYPPQKKSFAMLRWFFDNQLENFHWFLRADDDLYVRGEKLDQFLRSLDPNKAHLIGQAGLGNTAEYGQLSLGPQDNYCMGGPGVVLSREALRSVAGHLENCLANLLTTHEDVEVGRCLRKHVGIACTWNYEMQTLFHNNQTVPNVYDNGNLEELRHAITLHPIKKPEVMKKIHVHALSLRLNELRAKRMTLQRDLKRATQHSLNRRFTNTTTDVQNWDYMSGHISFCANQVNCPRHTTDVNMMAAVNEIIVQLFDDFNANARQRGRILQFQNTQYSYARVEPRHGVDYVLDMILWFKKFRPPHRATLSVRRHAYVQQTFGPIETITDRKFRQKLSKRNHIAEDDGLSSTDSTIYLIVPLKGRPSTFQRFSDNLLSVIPPQEKKVEIVLVFYKSENETDDNIIKNSIFELSHILPVHVIDMTNKSFNRGQALTAGTAILPTNALLFFIDVDMIFKYDTLERIRLNTIMGVQAYFPIVFSEFSRHSWSSLDRDEQRHFSYNRRRGYFRHFGFGIASIYKQDFDAVGGFGNFEGWGLEDVDLFEKCISSHLRVLRAPDQLVHVYHSIKCPSTMPTKQRNMCIGSKTASLASLDSLAEQISLYT</sequence>
<dbReference type="Gene3D" id="3.90.550.10">
    <property type="entry name" value="Spore Coat Polysaccharide Biosynthesis Protein SpsA, Chain A"/>
    <property type="match status" value="1"/>
</dbReference>
<protein>
    <recommendedName>
        <fullName evidence="10">Hexosyltransferase</fullName>
        <ecNumber evidence="10">2.4.1.-</ecNumber>
    </recommendedName>
</protein>
<dbReference type="Pfam" id="PF05679">
    <property type="entry name" value="CHGN"/>
    <property type="match status" value="1"/>
</dbReference>
<evidence type="ECO:0000313" key="13">
    <source>
        <dbReference type="WBParaSite" id="ACRNAN_Path_643.g2407.t1"/>
    </source>
</evidence>
<evidence type="ECO:0000256" key="10">
    <source>
        <dbReference type="RuleBase" id="RU364016"/>
    </source>
</evidence>
<evidence type="ECO:0000256" key="11">
    <source>
        <dbReference type="SAM" id="Coils"/>
    </source>
</evidence>
<dbReference type="GO" id="GO:0032580">
    <property type="term" value="C:Golgi cisterna membrane"/>
    <property type="evidence" value="ECO:0007669"/>
    <property type="project" value="UniProtKB-SubCell"/>
</dbReference>
<keyword evidence="3 10" id="KW-0808">Transferase</keyword>
<evidence type="ECO:0000256" key="7">
    <source>
        <dbReference type="ARBA" id="ARBA00023034"/>
    </source>
</evidence>
<reference evidence="13" key="1">
    <citation type="submission" date="2022-11" db="UniProtKB">
        <authorList>
            <consortium name="WormBaseParasite"/>
        </authorList>
    </citation>
    <scope>IDENTIFICATION</scope>
</reference>
<organism evidence="12 13">
    <name type="scientific">Acrobeloides nanus</name>
    <dbReference type="NCBI Taxonomy" id="290746"/>
    <lineage>
        <taxon>Eukaryota</taxon>
        <taxon>Metazoa</taxon>
        <taxon>Ecdysozoa</taxon>
        <taxon>Nematoda</taxon>
        <taxon>Chromadorea</taxon>
        <taxon>Rhabditida</taxon>
        <taxon>Tylenchina</taxon>
        <taxon>Cephalobomorpha</taxon>
        <taxon>Cephaloboidea</taxon>
        <taxon>Cephalobidae</taxon>
        <taxon>Acrobeloides</taxon>
    </lineage>
</organism>
<evidence type="ECO:0000313" key="12">
    <source>
        <dbReference type="Proteomes" id="UP000887540"/>
    </source>
</evidence>
<evidence type="ECO:0000256" key="6">
    <source>
        <dbReference type="ARBA" id="ARBA00022989"/>
    </source>
</evidence>
<dbReference type="PANTHER" id="PTHR12369">
    <property type="entry name" value="CHONDROITIN SYNTHASE"/>
    <property type="match status" value="1"/>
</dbReference>
<evidence type="ECO:0000256" key="8">
    <source>
        <dbReference type="ARBA" id="ARBA00023136"/>
    </source>
</evidence>
<dbReference type="InterPro" id="IPR051227">
    <property type="entry name" value="CS_glycosyltransferase"/>
</dbReference>
<keyword evidence="5 10" id="KW-0735">Signal-anchor</keyword>
<evidence type="ECO:0000256" key="9">
    <source>
        <dbReference type="ARBA" id="ARBA00023180"/>
    </source>
</evidence>
<evidence type="ECO:0000256" key="5">
    <source>
        <dbReference type="ARBA" id="ARBA00022968"/>
    </source>
</evidence>
<name>A0A914C9T0_9BILA</name>
<evidence type="ECO:0000256" key="4">
    <source>
        <dbReference type="ARBA" id="ARBA00022692"/>
    </source>
</evidence>
<keyword evidence="9" id="KW-0325">Glycoprotein</keyword>
<keyword evidence="6" id="KW-1133">Transmembrane helix</keyword>
<feature type="coiled-coil region" evidence="11">
    <location>
        <begin position="289"/>
        <end position="316"/>
    </location>
</feature>
<keyword evidence="4" id="KW-0812">Transmembrane</keyword>